<feature type="compositionally biased region" description="Low complexity" evidence="1">
    <location>
        <begin position="558"/>
        <end position="568"/>
    </location>
</feature>
<evidence type="ECO:0000313" key="3">
    <source>
        <dbReference type="EMBL" id="JAP90403.1"/>
    </source>
</evidence>
<keyword evidence="2" id="KW-0732">Signal</keyword>
<sequence>RVLFYNILLLFSTTYHFVSYLVQQVFSQQEAFYSLKYPKSYFLSLMGFYSTDLQQKNLFQFQSAEFLQKANELFQTIEVLFRCQQQKTRQVSVKLAQICMLLFAFLFDICELKKLVFDQKSLKNYQKLLLFLRFEFNFEVLQLPMCLLLLFNWKIRFQGCQKIHKPIQCHKEDFYGQLLEKYSYILHGNDIDELIKYQKPIYKYKKSLYKKESTTNQLQKLKNAKFGSEEHDYYLLLQLIDRQDKYVIDMCMDENAKRSLLQQIQAFKQGNFTLKQYSFNKLTHQLLQNNEFVIFENYTYHTTISQFTQGELRDIFSALGRCLIQFRPENFLKLAVDLASLDKNLAVKFSQYCVNWCDLDEMQNGVKHSVKTDLLMLKSTLEDFGVILENVLEQSQFEKTKLVQTGKVQEPAGLLKTTVKESDDALMQRLDQLKDSFIAKKEDTEIEAQQPRLSLTKPIKSQKQVQLTQNVPNDLVNGEFSYEAQKQNQIGNYQTQQSQQSSQSGLKSQFYQPSQQNQTQSFVLSPQIQPTNHYQVNQSISEGQIALEAQNQQNYQSKQQKQQYYQADQKSESHQQLVQKLEQSQHQKPIQIRRIRMSDIHNSNAKRTQNQPELINFQTFQQNSIKTPAVQANQIKSALPPKAPQQIQLVQLQQPVIKQNLAQAPQVQLIQLQQPKSQTKTNEIKLVQIQQPERANIQLVQPQQPQQWLPQYQMQQPQTSQQNQIYPSPNQPIQQNYQSLNQQQPQYIQQQPQQQVPQYSYNSQMQQQPATQNQIYPQFQQQIPFQQQTNTIPPPPTQFVNNQVHHVQNDEEPEIKTLKAKPSYKVFYANKCQRVPQRFQTSTLSDVIGPEVNKSPILRKQQEAEPYDVVDRKLEEILKKLNIRDSNPQPDQVNAKPQFTSQQLVKSEISDLKPYQSYQIDENLELKTKFKPTEFKPLQTTKYEVESEQIPLEPIQLKDVVQDDVLDEIESAIQKARTGQDRARMFIQNGKKQSKEDSDFDVEDAMKMFE</sequence>
<feature type="region of interest" description="Disordered" evidence="1">
    <location>
        <begin position="708"/>
        <end position="734"/>
    </location>
</feature>
<dbReference type="EMBL" id="GDID01006203">
    <property type="protein sequence ID" value="JAP90403.1"/>
    <property type="molecule type" value="Transcribed_RNA"/>
</dbReference>
<organism evidence="3">
    <name type="scientific">Trepomonas sp. PC1</name>
    <dbReference type="NCBI Taxonomy" id="1076344"/>
    <lineage>
        <taxon>Eukaryota</taxon>
        <taxon>Metamonada</taxon>
        <taxon>Diplomonadida</taxon>
        <taxon>Hexamitidae</taxon>
        <taxon>Hexamitinae</taxon>
        <taxon>Trepomonas</taxon>
    </lineage>
</organism>
<proteinExistence type="predicted"/>
<feature type="compositionally biased region" description="Polar residues" evidence="1">
    <location>
        <begin position="574"/>
        <end position="588"/>
    </location>
</feature>
<feature type="compositionally biased region" description="Low complexity" evidence="1">
    <location>
        <begin position="708"/>
        <end position="724"/>
    </location>
</feature>
<dbReference type="AlphaFoldDB" id="A0A146K0J4"/>
<feature type="region of interest" description="Disordered" evidence="1">
    <location>
        <begin position="558"/>
        <end position="589"/>
    </location>
</feature>
<feature type="chain" id="PRO_5007526543" evidence="2">
    <location>
        <begin position="28"/>
        <end position="1010"/>
    </location>
</feature>
<protein>
    <submittedName>
        <fullName evidence="3">Uncharacterized protein</fullName>
    </submittedName>
</protein>
<accession>A0A146K0J4</accession>
<feature type="region of interest" description="Disordered" evidence="1">
    <location>
        <begin position="986"/>
        <end position="1010"/>
    </location>
</feature>
<evidence type="ECO:0000256" key="1">
    <source>
        <dbReference type="SAM" id="MobiDB-lite"/>
    </source>
</evidence>
<feature type="region of interest" description="Disordered" evidence="1">
    <location>
        <begin position="490"/>
        <end position="512"/>
    </location>
</feature>
<feature type="non-terminal residue" evidence="3">
    <location>
        <position position="1"/>
    </location>
</feature>
<reference evidence="3" key="1">
    <citation type="submission" date="2015-07" db="EMBL/GenBank/DDBJ databases">
        <title>Adaptation to a free-living lifestyle via gene acquisitions in the diplomonad Trepomonas sp. PC1.</title>
        <authorList>
            <person name="Xu F."/>
            <person name="Jerlstrom-Hultqvist J."/>
            <person name="Kolisko M."/>
            <person name="Simpson A.G.B."/>
            <person name="Roger A.J."/>
            <person name="Svard S.G."/>
            <person name="Andersson J.O."/>
        </authorList>
    </citation>
    <scope>NUCLEOTIDE SEQUENCE</scope>
    <source>
        <strain evidence="3">PC1</strain>
    </source>
</reference>
<feature type="compositionally biased region" description="Low complexity" evidence="1">
    <location>
        <begin position="490"/>
        <end position="509"/>
    </location>
</feature>
<name>A0A146K0J4_9EUKA</name>
<gene>
    <name evidence="3" type="ORF">TPC1_30102</name>
</gene>
<evidence type="ECO:0000256" key="2">
    <source>
        <dbReference type="SAM" id="SignalP"/>
    </source>
</evidence>
<feature type="signal peptide" evidence="2">
    <location>
        <begin position="1"/>
        <end position="27"/>
    </location>
</feature>